<protein>
    <submittedName>
        <fullName evidence="1">Uncharacterized protein</fullName>
    </submittedName>
</protein>
<name>A0A173Z669_9FIRM</name>
<dbReference type="STRING" id="39482.ERS852491_00302"/>
<reference evidence="1 2" key="1">
    <citation type="submission" date="2015-09" db="EMBL/GenBank/DDBJ databases">
        <authorList>
            <consortium name="Pathogen Informatics"/>
        </authorList>
    </citation>
    <scope>NUCLEOTIDE SEQUENCE [LARGE SCALE GENOMIC DNA]</scope>
    <source>
        <strain evidence="1 2">2789STDY5834876</strain>
    </source>
</reference>
<dbReference type="Proteomes" id="UP000095544">
    <property type="component" value="Unassembled WGS sequence"/>
</dbReference>
<accession>A0A173Z669</accession>
<proteinExistence type="predicted"/>
<dbReference type="AlphaFoldDB" id="A0A173Z669"/>
<sequence length="81" mass="8764">MGGKYDPFGTCRQCGDRILWVKTKAGKNMPVNPELVNYKAVPGGKERIVTPEGVVVAGEKCSVDEAEGCGYISHFATCSRR</sequence>
<dbReference type="RefSeq" id="WP_018595891.1">
    <property type="nucleotide sequence ID" value="NZ_CYZU01000002.1"/>
</dbReference>
<gene>
    <name evidence="1" type="ORF">ERS852491_00302</name>
</gene>
<organism evidence="1 2">
    <name type="scientific">Faecalicatena contorta</name>
    <dbReference type="NCBI Taxonomy" id="39482"/>
    <lineage>
        <taxon>Bacteria</taxon>
        <taxon>Bacillati</taxon>
        <taxon>Bacillota</taxon>
        <taxon>Clostridia</taxon>
        <taxon>Lachnospirales</taxon>
        <taxon>Lachnospiraceae</taxon>
        <taxon>Faecalicatena</taxon>
    </lineage>
</organism>
<dbReference type="EMBL" id="CYZU01000002">
    <property type="protein sequence ID" value="CUN71169.1"/>
    <property type="molecule type" value="Genomic_DNA"/>
</dbReference>
<evidence type="ECO:0000313" key="1">
    <source>
        <dbReference type="EMBL" id="CUN71169.1"/>
    </source>
</evidence>
<evidence type="ECO:0000313" key="2">
    <source>
        <dbReference type="Proteomes" id="UP000095544"/>
    </source>
</evidence>
<dbReference type="InterPro" id="IPR045729">
    <property type="entry name" value="DUF6083"/>
</dbReference>
<dbReference type="GeneID" id="75051352"/>
<dbReference type="Pfam" id="PF19561">
    <property type="entry name" value="DUF6083"/>
    <property type="match status" value="1"/>
</dbReference>